<reference evidence="2 3" key="1">
    <citation type="journal article" date="2019" name="Nat. Ecol. Evol.">
        <title>Megaphylogeny resolves global patterns of mushroom evolution.</title>
        <authorList>
            <person name="Varga T."/>
            <person name="Krizsan K."/>
            <person name="Foldi C."/>
            <person name="Dima B."/>
            <person name="Sanchez-Garcia M."/>
            <person name="Sanchez-Ramirez S."/>
            <person name="Szollosi G.J."/>
            <person name="Szarkandi J.G."/>
            <person name="Papp V."/>
            <person name="Albert L."/>
            <person name="Andreopoulos W."/>
            <person name="Angelini C."/>
            <person name="Antonin V."/>
            <person name="Barry K.W."/>
            <person name="Bougher N.L."/>
            <person name="Buchanan P."/>
            <person name="Buyck B."/>
            <person name="Bense V."/>
            <person name="Catcheside P."/>
            <person name="Chovatia M."/>
            <person name="Cooper J."/>
            <person name="Damon W."/>
            <person name="Desjardin D."/>
            <person name="Finy P."/>
            <person name="Geml J."/>
            <person name="Haridas S."/>
            <person name="Hughes K."/>
            <person name="Justo A."/>
            <person name="Karasinski D."/>
            <person name="Kautmanova I."/>
            <person name="Kiss B."/>
            <person name="Kocsube S."/>
            <person name="Kotiranta H."/>
            <person name="LaButti K.M."/>
            <person name="Lechner B.E."/>
            <person name="Liimatainen K."/>
            <person name="Lipzen A."/>
            <person name="Lukacs Z."/>
            <person name="Mihaltcheva S."/>
            <person name="Morgado L.N."/>
            <person name="Niskanen T."/>
            <person name="Noordeloos M.E."/>
            <person name="Ohm R.A."/>
            <person name="Ortiz-Santana B."/>
            <person name="Ovrebo C."/>
            <person name="Racz N."/>
            <person name="Riley R."/>
            <person name="Savchenko A."/>
            <person name="Shiryaev A."/>
            <person name="Soop K."/>
            <person name="Spirin V."/>
            <person name="Szebenyi C."/>
            <person name="Tomsovsky M."/>
            <person name="Tulloss R.E."/>
            <person name="Uehling J."/>
            <person name="Grigoriev I.V."/>
            <person name="Vagvolgyi C."/>
            <person name="Papp T."/>
            <person name="Martin F.M."/>
            <person name="Miettinen O."/>
            <person name="Hibbett D.S."/>
            <person name="Nagy L.G."/>
        </authorList>
    </citation>
    <scope>NUCLEOTIDE SEQUENCE [LARGE SCALE GENOMIC DNA]</scope>
    <source>
        <strain evidence="2 3">OMC1185</strain>
    </source>
</reference>
<organism evidence="2 3">
    <name type="scientific">Heliocybe sulcata</name>
    <dbReference type="NCBI Taxonomy" id="5364"/>
    <lineage>
        <taxon>Eukaryota</taxon>
        <taxon>Fungi</taxon>
        <taxon>Dikarya</taxon>
        <taxon>Basidiomycota</taxon>
        <taxon>Agaricomycotina</taxon>
        <taxon>Agaricomycetes</taxon>
        <taxon>Gloeophyllales</taxon>
        <taxon>Gloeophyllaceae</taxon>
        <taxon>Heliocybe</taxon>
    </lineage>
</organism>
<accession>A0A5C3NBC2</accession>
<dbReference type="AlphaFoldDB" id="A0A5C3NBC2"/>
<gene>
    <name evidence="2" type="ORF">OE88DRAFT_1643052</name>
</gene>
<feature type="compositionally biased region" description="Polar residues" evidence="1">
    <location>
        <begin position="137"/>
        <end position="146"/>
    </location>
</feature>
<sequence length="316" mass="35089">MAREEAQRRFPLPGRKGATVYEWCVLDETRNIHRRCIVNRNNVGDMWGSQDRKYMVYDAVDNCWDCYQEIYPPQYTIDSYEDDGEDDDDFGEGITFMPPPTVPSAPVNAPSTATIPAPRAGPSTSQAASRPPPPSQNTWASTSQAASRRPPLPNTWLPTSQAASRPPPPPNTWPSTSQAASRPPPPPNTWPPTSQAASRPPPPPNTSIVPNAPLPTHRALEDDFMYYTSRIIETVELEQPPFYVVLCQRYGLMSSIIDNDQLDVANHADFVKRMHGIAAMVKGRLPRVYMSETVALLDALAEDRSPPYMRSDLTAG</sequence>
<dbReference type="EMBL" id="ML213506">
    <property type="protein sequence ID" value="TFK54582.1"/>
    <property type="molecule type" value="Genomic_DNA"/>
</dbReference>
<proteinExistence type="predicted"/>
<evidence type="ECO:0000313" key="3">
    <source>
        <dbReference type="Proteomes" id="UP000305948"/>
    </source>
</evidence>
<dbReference type="Proteomes" id="UP000305948">
    <property type="component" value="Unassembled WGS sequence"/>
</dbReference>
<evidence type="ECO:0000313" key="2">
    <source>
        <dbReference type="EMBL" id="TFK54582.1"/>
    </source>
</evidence>
<evidence type="ECO:0000256" key="1">
    <source>
        <dbReference type="SAM" id="MobiDB-lite"/>
    </source>
</evidence>
<dbReference type="OrthoDB" id="3237250at2759"/>
<keyword evidence="3" id="KW-1185">Reference proteome</keyword>
<dbReference type="STRING" id="5364.A0A5C3NBC2"/>
<feature type="compositionally biased region" description="Acidic residues" evidence="1">
    <location>
        <begin position="79"/>
        <end position="91"/>
    </location>
</feature>
<name>A0A5C3NBC2_9AGAM</name>
<protein>
    <submittedName>
        <fullName evidence="2">Uncharacterized protein</fullName>
    </submittedName>
</protein>
<feature type="region of interest" description="Disordered" evidence="1">
    <location>
        <begin position="76"/>
        <end position="215"/>
    </location>
</feature>